<dbReference type="OrthoDB" id="9777242at2"/>
<accession>A0A154BS74</accession>
<proteinExistence type="predicted"/>
<evidence type="ECO:0000313" key="2">
    <source>
        <dbReference type="Proteomes" id="UP000076268"/>
    </source>
</evidence>
<gene>
    <name evidence="1" type="ORF">AXX12_10065</name>
</gene>
<evidence type="ECO:0000313" key="1">
    <source>
        <dbReference type="EMBL" id="KYZ76747.1"/>
    </source>
</evidence>
<reference evidence="1 2" key="1">
    <citation type="submission" date="2016-02" db="EMBL/GenBank/DDBJ databases">
        <title>Anaerosporomusa subterraneum gen. nov., sp. nov., a spore-forming obligate anaerobe isolated from saprolite.</title>
        <authorList>
            <person name="Choi J.K."/>
            <person name="Shah M."/>
            <person name="Yee N."/>
        </authorList>
    </citation>
    <scope>NUCLEOTIDE SEQUENCE [LARGE SCALE GENOMIC DNA]</scope>
    <source>
        <strain evidence="1 2">RU4</strain>
    </source>
</reference>
<dbReference type="Proteomes" id="UP000076268">
    <property type="component" value="Unassembled WGS sequence"/>
</dbReference>
<comment type="caution">
    <text evidence="1">The sequence shown here is derived from an EMBL/GenBank/DDBJ whole genome shotgun (WGS) entry which is preliminary data.</text>
</comment>
<protein>
    <submittedName>
        <fullName evidence="1">Uncharacterized protein</fullName>
    </submittedName>
</protein>
<organism evidence="1 2">
    <name type="scientific">Anaerosporomusa subterranea</name>
    <dbReference type="NCBI Taxonomy" id="1794912"/>
    <lineage>
        <taxon>Bacteria</taxon>
        <taxon>Bacillati</taxon>
        <taxon>Bacillota</taxon>
        <taxon>Negativicutes</taxon>
        <taxon>Acetonemataceae</taxon>
        <taxon>Anaerosporomusa</taxon>
    </lineage>
</organism>
<dbReference type="RefSeq" id="WP_066242739.1">
    <property type="nucleotide sequence ID" value="NZ_LSGP01000017.1"/>
</dbReference>
<sequence>MSAFLAPIHYWLFNKIQRVEKREQRLFDLASDMCGSTAEELREQVWQSYGEPLPEKDLSEMIDQSNIHGWLQKQINIVESREAAFVKEMTAMCGDAGLQTATKAFAEDGDACGSDAKVSGRYDLNTASGIYKAMNDYFLNGMPCDQADMLVENSVDKVVWQGGACLQEKNWTRAGIDAKTMTSLYRAWFIGFVQAANPAFDYAQTADILNGDSVSRHEITRK</sequence>
<name>A0A154BS74_ANASB</name>
<dbReference type="AlphaFoldDB" id="A0A154BS74"/>
<keyword evidence="2" id="KW-1185">Reference proteome</keyword>
<dbReference type="STRING" id="1794912.AXX12_10065"/>
<dbReference type="EMBL" id="LSGP01000017">
    <property type="protein sequence ID" value="KYZ76747.1"/>
    <property type="molecule type" value="Genomic_DNA"/>
</dbReference>